<organism evidence="1">
    <name type="scientific">Octopus bimaculoides</name>
    <name type="common">California two-spotted octopus</name>
    <dbReference type="NCBI Taxonomy" id="37653"/>
    <lineage>
        <taxon>Eukaryota</taxon>
        <taxon>Metazoa</taxon>
        <taxon>Spiralia</taxon>
        <taxon>Lophotrochozoa</taxon>
        <taxon>Mollusca</taxon>
        <taxon>Cephalopoda</taxon>
        <taxon>Coleoidea</taxon>
        <taxon>Octopodiformes</taxon>
        <taxon>Octopoda</taxon>
        <taxon>Incirrata</taxon>
        <taxon>Octopodidae</taxon>
        <taxon>Octopus</taxon>
    </lineage>
</organism>
<accession>A0A0L8G6S1</accession>
<sequence length="50" mass="5804">MVLIHQIPQQYNVLALLQSFEAVDTFHLQCFVHNLALITEKKKSLCFLCN</sequence>
<dbReference type="EMBL" id="KQ423591">
    <property type="protein sequence ID" value="KOF72588.1"/>
    <property type="molecule type" value="Genomic_DNA"/>
</dbReference>
<reference evidence="1" key="1">
    <citation type="submission" date="2015-07" db="EMBL/GenBank/DDBJ databases">
        <title>MeaNS - Measles Nucleotide Surveillance Program.</title>
        <authorList>
            <person name="Tran T."/>
            <person name="Druce J."/>
        </authorList>
    </citation>
    <scope>NUCLEOTIDE SEQUENCE</scope>
    <source>
        <strain evidence="1">UCB-OBI-ISO-001</strain>
        <tissue evidence="1">Gonad</tissue>
    </source>
</reference>
<proteinExistence type="predicted"/>
<dbReference type="AlphaFoldDB" id="A0A0L8G6S1"/>
<protein>
    <submittedName>
        <fullName evidence="1">Uncharacterized protein</fullName>
    </submittedName>
</protein>
<gene>
    <name evidence="1" type="ORF">OCBIM_22039234mg</name>
</gene>
<name>A0A0L8G6S1_OCTBM</name>
<evidence type="ECO:0000313" key="1">
    <source>
        <dbReference type="EMBL" id="KOF72588.1"/>
    </source>
</evidence>